<evidence type="ECO:0000256" key="4">
    <source>
        <dbReference type="ARBA" id="ARBA00022490"/>
    </source>
</evidence>
<dbReference type="Proteomes" id="UP000012073">
    <property type="component" value="Unassembled WGS sequence"/>
</dbReference>
<evidence type="ECO:0000256" key="6">
    <source>
        <dbReference type="ARBA" id="ARBA00022741"/>
    </source>
</evidence>
<dbReference type="KEGG" id="ccp:CHC_T00008771001"/>
<dbReference type="GO" id="GO:0005524">
    <property type="term" value="F:ATP binding"/>
    <property type="evidence" value="ECO:0007669"/>
    <property type="project" value="UniProtKB-KW"/>
</dbReference>
<dbReference type="Gene3D" id="3.40.50.800">
    <property type="entry name" value="Anticodon-binding domain"/>
    <property type="match status" value="1"/>
</dbReference>
<dbReference type="GO" id="GO:0009507">
    <property type="term" value="C:chloroplast"/>
    <property type="evidence" value="ECO:0007669"/>
    <property type="project" value="TreeGrafter"/>
</dbReference>
<dbReference type="CDD" id="cd00771">
    <property type="entry name" value="ThrRS_core"/>
    <property type="match status" value="1"/>
</dbReference>
<dbReference type="SUPFAM" id="SSF55186">
    <property type="entry name" value="ThrRS/AlaRS common domain"/>
    <property type="match status" value="1"/>
</dbReference>
<feature type="region of interest" description="Disordered" evidence="12">
    <location>
        <begin position="490"/>
        <end position="523"/>
    </location>
</feature>
<evidence type="ECO:0000256" key="7">
    <source>
        <dbReference type="ARBA" id="ARBA00022840"/>
    </source>
</evidence>
<dbReference type="Pfam" id="PF00587">
    <property type="entry name" value="tRNA-synt_2b"/>
    <property type="match status" value="1"/>
</dbReference>
<dbReference type="GO" id="GO:0006435">
    <property type="term" value="P:threonyl-tRNA aminoacylation"/>
    <property type="evidence" value="ECO:0007669"/>
    <property type="project" value="InterPro"/>
</dbReference>
<dbReference type="InterPro" id="IPR018163">
    <property type="entry name" value="Thr/Ala-tRNA-synth_IIc_edit"/>
</dbReference>
<evidence type="ECO:0000313" key="16">
    <source>
        <dbReference type="Proteomes" id="UP000012073"/>
    </source>
</evidence>
<dbReference type="PANTHER" id="PTHR11451">
    <property type="entry name" value="THREONINE-TRNA LIGASE"/>
    <property type="match status" value="1"/>
</dbReference>
<feature type="compositionally biased region" description="Polar residues" evidence="12">
    <location>
        <begin position="512"/>
        <end position="523"/>
    </location>
</feature>
<evidence type="ECO:0000256" key="1">
    <source>
        <dbReference type="ARBA" id="ARBA00004496"/>
    </source>
</evidence>
<dbReference type="EC" id="6.1.1.3" evidence="3"/>
<keyword evidence="6" id="KW-0547">Nucleotide-binding</keyword>
<evidence type="ECO:0000256" key="11">
    <source>
        <dbReference type="ARBA" id="ARBA00049515"/>
    </source>
</evidence>
<dbReference type="Gramene" id="CDF38676">
    <property type="protein sequence ID" value="CDF38676"/>
    <property type="gene ID" value="CHC_T00008771001"/>
</dbReference>
<dbReference type="InterPro" id="IPR002314">
    <property type="entry name" value="aa-tRNA-synt_IIb"/>
</dbReference>
<keyword evidence="16" id="KW-1185">Reference proteome</keyword>
<dbReference type="InterPro" id="IPR012675">
    <property type="entry name" value="Beta-grasp_dom_sf"/>
</dbReference>
<reference evidence="16" key="1">
    <citation type="journal article" date="2013" name="Proc. Natl. Acad. Sci. U.S.A.">
        <title>Genome structure and metabolic features in the red seaweed Chondrus crispus shed light on evolution of the Archaeplastida.</title>
        <authorList>
            <person name="Collen J."/>
            <person name="Porcel B."/>
            <person name="Carre W."/>
            <person name="Ball S.G."/>
            <person name="Chaparro C."/>
            <person name="Tonon T."/>
            <person name="Barbeyron T."/>
            <person name="Michel G."/>
            <person name="Noel B."/>
            <person name="Valentin K."/>
            <person name="Elias M."/>
            <person name="Artiguenave F."/>
            <person name="Arun A."/>
            <person name="Aury J.M."/>
            <person name="Barbosa-Neto J.F."/>
            <person name="Bothwell J.H."/>
            <person name="Bouget F.Y."/>
            <person name="Brillet L."/>
            <person name="Cabello-Hurtado F."/>
            <person name="Capella-Gutierrez S."/>
            <person name="Charrier B."/>
            <person name="Cladiere L."/>
            <person name="Cock J.M."/>
            <person name="Coelho S.M."/>
            <person name="Colleoni C."/>
            <person name="Czjzek M."/>
            <person name="Da Silva C."/>
            <person name="Delage L."/>
            <person name="Denoeud F."/>
            <person name="Deschamps P."/>
            <person name="Dittami S.M."/>
            <person name="Gabaldon T."/>
            <person name="Gachon C.M."/>
            <person name="Groisillier A."/>
            <person name="Herve C."/>
            <person name="Jabbari K."/>
            <person name="Katinka M."/>
            <person name="Kloareg B."/>
            <person name="Kowalczyk N."/>
            <person name="Labadie K."/>
            <person name="Leblanc C."/>
            <person name="Lopez P.J."/>
            <person name="McLachlan D.H."/>
            <person name="Meslet-Cladiere L."/>
            <person name="Moustafa A."/>
            <person name="Nehr Z."/>
            <person name="Nyvall Collen P."/>
            <person name="Panaud O."/>
            <person name="Partensky F."/>
            <person name="Poulain J."/>
            <person name="Rensing S.A."/>
            <person name="Rousvoal S."/>
            <person name="Samson G."/>
            <person name="Symeonidi A."/>
            <person name="Weissenbach J."/>
            <person name="Zambounis A."/>
            <person name="Wincker P."/>
            <person name="Boyen C."/>
        </authorList>
    </citation>
    <scope>NUCLEOTIDE SEQUENCE [LARGE SCALE GENOMIC DNA]</scope>
    <source>
        <strain evidence="16">cv. Stackhouse</strain>
    </source>
</reference>
<dbReference type="InterPro" id="IPR012676">
    <property type="entry name" value="TGS-like"/>
</dbReference>
<dbReference type="GeneID" id="17326296"/>
<dbReference type="InterPro" id="IPR033728">
    <property type="entry name" value="ThrRS_core"/>
</dbReference>
<evidence type="ECO:0000259" key="14">
    <source>
        <dbReference type="PROSITE" id="PS51880"/>
    </source>
</evidence>
<dbReference type="InterPro" id="IPR012947">
    <property type="entry name" value="tRNA_SAD"/>
</dbReference>
<dbReference type="SUPFAM" id="SSF55681">
    <property type="entry name" value="Class II aaRS and biotin synthetases"/>
    <property type="match status" value="1"/>
</dbReference>
<evidence type="ECO:0000256" key="5">
    <source>
        <dbReference type="ARBA" id="ARBA00022598"/>
    </source>
</evidence>
<sequence>MDVAMSISETLGRKALVAVVNGSQWDMTRPFEADSTLKICDFNTAEGKSVLWHSTAHMLGEAMEYKYKGELCIGPPLEDGFYYDIHLPNDQKIHESDFDDLNKRVDKIAKQKRTFERLELTKEEAKDMFSYNPFKLEIISELAEDATITAYRDGPFIDLCRGPHVPQSSRSKAMMCKGTGQAYWRAKSENPSLQRVYGISFPDKKQLKEYKHLIEEAAKRDHRLLGVKQELIMFSQLSPGCPFFLPHGQRIFNTLQEFMRQQYWIHDYMEVQTPNMFDFDLWIQSGHAANYKDNMYSLDVEAREYGLKPMNCPSHCHIFKARARSYRELPLRLADFGVLHRNELSGTLGGLTRVRRFQQDDAHIFCTEDQVKEEVSRYLIFLKSVYDKFGFDYELHLSTRPEKYLGTVSLWDKAEKMLTDALVEFTGKECGEKGGWELNAGDGAFYGPKIDIQLYDALRRRHQCATLQLDFQLPLRFDLQYQAGSAPAAHKEEAAANPSSNGVGEGAAKASECTSDPSVPASSDCSRPVILHRAIFGSFERFIGILIEHYAGFWPFWLSPRQAIVVPVSEKFLDYAKKVQSELRQGMFHVEIDTSDRTLGKKLAEARNSYYNTILVVGEQELNDSTVNLRTRGVDKTEVLSVPAVSEKFEQWRKDYQ</sequence>
<dbReference type="Pfam" id="PF02824">
    <property type="entry name" value="TGS"/>
    <property type="match status" value="1"/>
</dbReference>
<evidence type="ECO:0000256" key="8">
    <source>
        <dbReference type="ARBA" id="ARBA00022917"/>
    </source>
</evidence>
<comment type="similarity">
    <text evidence="2">Belongs to the class-II aminoacyl-tRNA synthetase family.</text>
</comment>
<dbReference type="GO" id="GO:0004829">
    <property type="term" value="F:threonine-tRNA ligase activity"/>
    <property type="evidence" value="ECO:0007669"/>
    <property type="project" value="UniProtKB-EC"/>
</dbReference>
<dbReference type="STRING" id="2769.R7QMH0"/>
<dbReference type="PROSITE" id="PS51880">
    <property type="entry name" value="TGS"/>
    <property type="match status" value="1"/>
</dbReference>
<dbReference type="Pfam" id="PF03129">
    <property type="entry name" value="HGTP_anticodon"/>
    <property type="match status" value="1"/>
</dbReference>
<organism evidence="15 16">
    <name type="scientific">Chondrus crispus</name>
    <name type="common">Carrageen Irish moss</name>
    <name type="synonym">Polymorpha crispa</name>
    <dbReference type="NCBI Taxonomy" id="2769"/>
    <lineage>
        <taxon>Eukaryota</taxon>
        <taxon>Rhodophyta</taxon>
        <taxon>Florideophyceae</taxon>
        <taxon>Rhodymeniophycidae</taxon>
        <taxon>Gigartinales</taxon>
        <taxon>Gigartinaceae</taxon>
        <taxon>Chondrus</taxon>
    </lineage>
</organism>
<keyword evidence="8" id="KW-0648">Protein biosynthesis</keyword>
<dbReference type="OrthoDB" id="5423599at2759"/>
<comment type="subcellular location">
    <subcellularLocation>
        <location evidence="1">Cytoplasm</location>
    </subcellularLocation>
</comment>
<dbReference type="SUPFAM" id="SSF52954">
    <property type="entry name" value="Class II aaRS ABD-related"/>
    <property type="match status" value="1"/>
</dbReference>
<dbReference type="RefSeq" id="XP_005718581.1">
    <property type="nucleotide sequence ID" value="XM_005718524.1"/>
</dbReference>
<dbReference type="EMBL" id="HG001951">
    <property type="protein sequence ID" value="CDF38676.1"/>
    <property type="molecule type" value="Genomic_DNA"/>
</dbReference>
<evidence type="ECO:0000313" key="15">
    <source>
        <dbReference type="EMBL" id="CDF38676.1"/>
    </source>
</evidence>
<dbReference type="GO" id="GO:0005739">
    <property type="term" value="C:mitochondrion"/>
    <property type="evidence" value="ECO:0007669"/>
    <property type="project" value="TreeGrafter"/>
</dbReference>
<dbReference type="NCBIfam" id="TIGR00418">
    <property type="entry name" value="thrS"/>
    <property type="match status" value="1"/>
</dbReference>
<keyword evidence="9" id="KW-0030">Aminoacyl-tRNA synthetase</keyword>
<dbReference type="OMA" id="GGFFYEM"/>
<gene>
    <name evidence="15" type="ORF">CHC_T00008771001</name>
</gene>
<dbReference type="SMART" id="SM00863">
    <property type="entry name" value="tRNA_SAD"/>
    <property type="match status" value="1"/>
</dbReference>
<feature type="domain" description="TGS" evidence="14">
    <location>
        <begin position="1"/>
        <end position="41"/>
    </location>
</feature>
<dbReference type="CDD" id="cd00860">
    <property type="entry name" value="ThrRS_anticodon"/>
    <property type="match status" value="1"/>
</dbReference>
<dbReference type="PRINTS" id="PR01047">
    <property type="entry name" value="TRNASYNTHTHR"/>
</dbReference>
<dbReference type="InterPro" id="IPR004154">
    <property type="entry name" value="Anticodon-bd"/>
</dbReference>
<dbReference type="PANTHER" id="PTHR11451:SF46">
    <property type="entry name" value="THREONINE--TRNA LIGASE"/>
    <property type="match status" value="1"/>
</dbReference>
<dbReference type="CDD" id="cd01667">
    <property type="entry name" value="TGS_ThrRS"/>
    <property type="match status" value="1"/>
</dbReference>
<comment type="catalytic activity">
    <reaction evidence="11">
        <text>tRNA(Thr) + L-threonine + ATP = L-threonyl-tRNA(Thr) + AMP + diphosphate + H(+)</text>
        <dbReference type="Rhea" id="RHEA:24624"/>
        <dbReference type="Rhea" id="RHEA-COMP:9670"/>
        <dbReference type="Rhea" id="RHEA-COMP:9704"/>
        <dbReference type="ChEBI" id="CHEBI:15378"/>
        <dbReference type="ChEBI" id="CHEBI:30616"/>
        <dbReference type="ChEBI" id="CHEBI:33019"/>
        <dbReference type="ChEBI" id="CHEBI:57926"/>
        <dbReference type="ChEBI" id="CHEBI:78442"/>
        <dbReference type="ChEBI" id="CHEBI:78534"/>
        <dbReference type="ChEBI" id="CHEBI:456215"/>
        <dbReference type="EC" id="6.1.1.3"/>
    </reaction>
</comment>
<dbReference type="InterPro" id="IPR006195">
    <property type="entry name" value="aa-tRNA-synth_II"/>
</dbReference>
<dbReference type="Gene3D" id="3.10.20.30">
    <property type="match status" value="1"/>
</dbReference>
<proteinExistence type="inferred from homology"/>
<dbReference type="AlphaFoldDB" id="R7QMH0"/>
<evidence type="ECO:0000256" key="12">
    <source>
        <dbReference type="SAM" id="MobiDB-lite"/>
    </source>
</evidence>
<dbReference type="InterPro" id="IPR036621">
    <property type="entry name" value="Anticodon-bd_dom_sf"/>
</dbReference>
<dbReference type="FunFam" id="3.30.980.10:FF:000005">
    <property type="entry name" value="Threonyl-tRNA synthetase, mitochondrial"/>
    <property type="match status" value="1"/>
</dbReference>
<keyword evidence="5 15" id="KW-0436">Ligase</keyword>
<dbReference type="SUPFAM" id="SSF81271">
    <property type="entry name" value="TGS-like"/>
    <property type="match status" value="1"/>
</dbReference>
<dbReference type="Gene3D" id="3.30.930.10">
    <property type="entry name" value="Bira Bifunctional Protein, Domain 2"/>
    <property type="match status" value="1"/>
</dbReference>
<feature type="domain" description="Aminoacyl-transfer RNA synthetases class-II family profile" evidence="13">
    <location>
        <begin position="249"/>
        <end position="555"/>
    </location>
</feature>
<name>R7QMH0_CHOCR</name>
<dbReference type="InterPro" id="IPR045864">
    <property type="entry name" value="aa-tRNA-synth_II/BPL/LPL"/>
</dbReference>
<evidence type="ECO:0000256" key="2">
    <source>
        <dbReference type="ARBA" id="ARBA00008226"/>
    </source>
</evidence>
<dbReference type="PROSITE" id="PS50862">
    <property type="entry name" value="AA_TRNA_LIGASE_II"/>
    <property type="match status" value="1"/>
</dbReference>
<protein>
    <recommendedName>
        <fullName evidence="3">threonine--tRNA ligase</fullName>
        <ecNumber evidence="3">6.1.1.3</ecNumber>
    </recommendedName>
    <alternativeName>
        <fullName evidence="10">Threonyl-tRNA synthetase</fullName>
    </alternativeName>
</protein>
<keyword evidence="4" id="KW-0963">Cytoplasm</keyword>
<dbReference type="HAMAP" id="MF_00184">
    <property type="entry name" value="Thr_tRNA_synth"/>
    <property type="match status" value="1"/>
</dbReference>
<evidence type="ECO:0000259" key="13">
    <source>
        <dbReference type="PROSITE" id="PS50862"/>
    </source>
</evidence>
<evidence type="ECO:0000256" key="10">
    <source>
        <dbReference type="ARBA" id="ARBA00031900"/>
    </source>
</evidence>
<evidence type="ECO:0000256" key="3">
    <source>
        <dbReference type="ARBA" id="ARBA00013163"/>
    </source>
</evidence>
<dbReference type="Gene3D" id="3.30.980.10">
    <property type="entry name" value="Threonyl-trna Synthetase, Chain A, domain 2"/>
    <property type="match status" value="1"/>
</dbReference>
<keyword evidence="7" id="KW-0067">ATP-binding</keyword>
<dbReference type="InterPro" id="IPR047246">
    <property type="entry name" value="ThrRS_anticodon"/>
</dbReference>
<evidence type="ECO:0000256" key="9">
    <source>
        <dbReference type="ARBA" id="ARBA00023146"/>
    </source>
</evidence>
<accession>R7QMH0</accession>
<dbReference type="InterPro" id="IPR004095">
    <property type="entry name" value="TGS"/>
</dbReference>
<dbReference type="InterPro" id="IPR002320">
    <property type="entry name" value="Thr-tRNA-ligase_IIa"/>
</dbReference>